<dbReference type="AlphaFoldDB" id="A0A7W3Y6Q4"/>
<keyword evidence="2" id="KW-1133">Transmembrane helix</keyword>
<accession>A0A7W3Y6Q4</accession>
<evidence type="ECO:0000313" key="3">
    <source>
        <dbReference type="EMBL" id="MBB1061156.1"/>
    </source>
</evidence>
<feature type="compositionally biased region" description="Low complexity" evidence="1">
    <location>
        <begin position="119"/>
        <end position="153"/>
    </location>
</feature>
<feature type="transmembrane region" description="Helical" evidence="2">
    <location>
        <begin position="57"/>
        <end position="85"/>
    </location>
</feature>
<evidence type="ECO:0000256" key="1">
    <source>
        <dbReference type="SAM" id="MobiDB-lite"/>
    </source>
</evidence>
<keyword evidence="2" id="KW-0812">Transmembrane</keyword>
<feature type="compositionally biased region" description="Low complexity" evidence="1">
    <location>
        <begin position="216"/>
        <end position="250"/>
    </location>
</feature>
<gene>
    <name evidence="3" type="ORF">H4F98_11315</name>
</gene>
<keyword evidence="2" id="KW-0472">Membrane</keyword>
<feature type="region of interest" description="Disordered" evidence="1">
    <location>
        <begin position="116"/>
        <end position="291"/>
    </location>
</feature>
<feature type="compositionally biased region" description="Basic and acidic residues" evidence="1">
    <location>
        <begin position="184"/>
        <end position="203"/>
    </location>
</feature>
<sequence length="361" mass="37064">MNGHPNEPLSAEERDLAARLARLGPHDGPSPELDATIMSAARQALTEAPRRHARRRWLGLSGGAGGLVTGLGLAASLTLVLGVVWQMRPVEGLYMPPEEGDATEHVVMIETLPGRTSDAPAASAAEASAEAAVAPPSTPAAASNTASAAKPRAPSTASPHADRSTAIDAAPAGSDRADASALLEARRAADAEAERASRVERTQQESAQQARAVELQGQAAAQAKQGNDSFAEDPAPAAARRATYTRAARATPERPERAPAAVAHAPPPPPPQAPAAAAGMEADDAVAMPDPASPEALAAIPVEADATLDPTDWLERIRARKAAGDLDAARASLALLRAQRPYLQVPDDLIGLLRAAPDPAP</sequence>
<organism evidence="3 4">
    <name type="scientific">Marilutibacter spongiae</name>
    <dbReference type="NCBI Taxonomy" id="2025720"/>
    <lineage>
        <taxon>Bacteria</taxon>
        <taxon>Pseudomonadati</taxon>
        <taxon>Pseudomonadota</taxon>
        <taxon>Gammaproteobacteria</taxon>
        <taxon>Lysobacterales</taxon>
        <taxon>Lysobacteraceae</taxon>
        <taxon>Marilutibacter</taxon>
    </lineage>
</organism>
<reference evidence="3 4" key="1">
    <citation type="submission" date="2020-08" db="EMBL/GenBank/DDBJ databases">
        <authorList>
            <person name="Xu S."/>
            <person name="Li A."/>
        </authorList>
    </citation>
    <scope>NUCLEOTIDE SEQUENCE [LARGE SCALE GENOMIC DNA]</scope>
    <source>
        <strain evidence="3 4">119BY6-57</strain>
    </source>
</reference>
<evidence type="ECO:0000313" key="4">
    <source>
        <dbReference type="Proteomes" id="UP000523196"/>
    </source>
</evidence>
<protein>
    <submittedName>
        <fullName evidence="3">Uncharacterized protein</fullName>
    </submittedName>
</protein>
<proteinExistence type="predicted"/>
<evidence type="ECO:0000256" key="2">
    <source>
        <dbReference type="SAM" id="Phobius"/>
    </source>
</evidence>
<comment type="caution">
    <text evidence="3">The sequence shown here is derived from an EMBL/GenBank/DDBJ whole genome shotgun (WGS) entry which is preliminary data.</text>
</comment>
<dbReference type="Proteomes" id="UP000523196">
    <property type="component" value="Unassembled WGS sequence"/>
</dbReference>
<keyword evidence="4" id="KW-1185">Reference proteome</keyword>
<dbReference type="RefSeq" id="WP_182687717.1">
    <property type="nucleotide sequence ID" value="NZ_JACHTF010000011.1"/>
</dbReference>
<name>A0A7W3Y6Q4_9GAMM</name>
<dbReference type="EMBL" id="JACHTF010000011">
    <property type="protein sequence ID" value="MBB1061156.1"/>
    <property type="molecule type" value="Genomic_DNA"/>
</dbReference>